<evidence type="ECO:0000256" key="6">
    <source>
        <dbReference type="RuleBase" id="RU366034"/>
    </source>
</evidence>
<organism evidence="7 8">
    <name type="scientific">Heterobasidion irregulare (strain TC 32-1)</name>
    <dbReference type="NCBI Taxonomy" id="747525"/>
    <lineage>
        <taxon>Eukaryota</taxon>
        <taxon>Fungi</taxon>
        <taxon>Dikarya</taxon>
        <taxon>Basidiomycota</taxon>
        <taxon>Agaricomycotina</taxon>
        <taxon>Agaricomycetes</taxon>
        <taxon>Russulales</taxon>
        <taxon>Bondarzewiaceae</taxon>
        <taxon>Heterobasidion</taxon>
        <taxon>Heterobasidion annosum species complex</taxon>
    </lineage>
</organism>
<dbReference type="GeneID" id="20674284"/>
<dbReference type="Pfam" id="PF19086">
    <property type="entry name" value="Terpene_syn_C_2"/>
    <property type="match status" value="1"/>
</dbReference>
<keyword evidence="4 6" id="KW-0460">Magnesium</keyword>
<keyword evidence="5 6" id="KW-0456">Lyase</keyword>
<evidence type="ECO:0000256" key="1">
    <source>
        <dbReference type="ARBA" id="ARBA00001946"/>
    </source>
</evidence>
<keyword evidence="8" id="KW-1185">Reference proteome</keyword>
<dbReference type="InterPro" id="IPR008949">
    <property type="entry name" value="Isoprenoid_synthase_dom_sf"/>
</dbReference>
<dbReference type="PANTHER" id="PTHR35201">
    <property type="entry name" value="TERPENE SYNTHASE"/>
    <property type="match status" value="1"/>
</dbReference>
<dbReference type="Gene3D" id="1.10.600.10">
    <property type="entry name" value="Farnesyl Diphosphate Synthase"/>
    <property type="match status" value="1"/>
</dbReference>
<dbReference type="EC" id="4.2.3.-" evidence="6"/>
<comment type="similarity">
    <text evidence="2 6">Belongs to the terpene synthase family.</text>
</comment>
<proteinExistence type="inferred from homology"/>
<evidence type="ECO:0000256" key="5">
    <source>
        <dbReference type="ARBA" id="ARBA00023239"/>
    </source>
</evidence>
<dbReference type="SFLD" id="SFLDG01020">
    <property type="entry name" value="Terpene_Cyclase_Like_2"/>
    <property type="match status" value="1"/>
</dbReference>
<dbReference type="SUPFAM" id="SSF48576">
    <property type="entry name" value="Terpenoid synthases"/>
    <property type="match status" value="1"/>
</dbReference>
<reference evidence="7 8" key="1">
    <citation type="journal article" date="2012" name="New Phytol.">
        <title>Insight into trade-off between wood decay and parasitism from the genome of a fungal forest pathogen.</title>
        <authorList>
            <person name="Olson A."/>
            <person name="Aerts A."/>
            <person name="Asiegbu F."/>
            <person name="Belbahri L."/>
            <person name="Bouzid O."/>
            <person name="Broberg A."/>
            <person name="Canback B."/>
            <person name="Coutinho P.M."/>
            <person name="Cullen D."/>
            <person name="Dalman K."/>
            <person name="Deflorio G."/>
            <person name="van Diepen L.T."/>
            <person name="Dunand C."/>
            <person name="Duplessis S."/>
            <person name="Durling M."/>
            <person name="Gonthier P."/>
            <person name="Grimwood J."/>
            <person name="Fossdal C.G."/>
            <person name="Hansson D."/>
            <person name="Henrissat B."/>
            <person name="Hietala A."/>
            <person name="Himmelstrand K."/>
            <person name="Hoffmeister D."/>
            <person name="Hogberg N."/>
            <person name="James T.Y."/>
            <person name="Karlsson M."/>
            <person name="Kohler A."/>
            <person name="Kues U."/>
            <person name="Lee Y.H."/>
            <person name="Lin Y.C."/>
            <person name="Lind M."/>
            <person name="Lindquist E."/>
            <person name="Lombard V."/>
            <person name="Lucas S."/>
            <person name="Lunden K."/>
            <person name="Morin E."/>
            <person name="Murat C."/>
            <person name="Park J."/>
            <person name="Raffaello T."/>
            <person name="Rouze P."/>
            <person name="Salamov A."/>
            <person name="Schmutz J."/>
            <person name="Solheim H."/>
            <person name="Stahlberg J."/>
            <person name="Velez H."/>
            <person name="de Vries R.P."/>
            <person name="Wiebenga A."/>
            <person name="Woodward S."/>
            <person name="Yakovlev I."/>
            <person name="Garbelotto M."/>
            <person name="Martin F."/>
            <person name="Grigoriev I.V."/>
            <person name="Stenlid J."/>
        </authorList>
    </citation>
    <scope>NUCLEOTIDE SEQUENCE [LARGE SCALE GENOMIC DNA]</scope>
    <source>
        <strain evidence="7 8">TC 32-1</strain>
    </source>
</reference>
<evidence type="ECO:0000313" key="7">
    <source>
        <dbReference type="EMBL" id="ETW85479.1"/>
    </source>
</evidence>
<keyword evidence="3 6" id="KW-0479">Metal-binding</keyword>
<dbReference type="PANTHER" id="PTHR35201:SF4">
    <property type="entry name" value="BETA-PINACENE SYNTHASE-RELATED"/>
    <property type="match status" value="1"/>
</dbReference>
<dbReference type="SFLD" id="SFLDS00005">
    <property type="entry name" value="Isoprenoid_Synthase_Type_I"/>
    <property type="match status" value="1"/>
</dbReference>
<dbReference type="HOGENOM" id="CLU_042538_5_0_1"/>
<dbReference type="GO" id="GO:0008299">
    <property type="term" value="P:isoprenoid biosynthetic process"/>
    <property type="evidence" value="ECO:0007669"/>
    <property type="project" value="UniProtKB-ARBA"/>
</dbReference>
<gene>
    <name evidence="7" type="ORF">HETIRDRAFT_42859</name>
</gene>
<sequence length="332" mass="38136">MATRIDLPDTLANWRWPRRLNPHYPAVKKEAAEWVASFGAFTPKAQHAFDLCDFNHLRTGCDLMNLYLVFDEYSDVEDAAGVQRQADSIMDALRNPHKPRPAGEWVGGEIFRQFWERAIKTASPQSQKRFINAFGFYTQAMVQQAADRSHSYIRDIDSYLEVRRETVAAKPAFALLELGMDLPDEIISHPIIQDLSIWAIDMLSLSNDIVSYNLEQARGDDEHNIVTIVMNQLKTDVVGAMQWVKDYHEELERKFNENFVKVPQWGEPIDSQVARYLDGVGNWVRGHDQWGYESERYFGTKGLEIIKTRCVTLMPKIHAESMGPQIVDVSML</sequence>
<evidence type="ECO:0000256" key="3">
    <source>
        <dbReference type="ARBA" id="ARBA00022723"/>
    </source>
</evidence>
<dbReference type="InterPro" id="IPR034686">
    <property type="entry name" value="Terpene_cyclase-like_2"/>
</dbReference>
<dbReference type="GO" id="GO:0046872">
    <property type="term" value="F:metal ion binding"/>
    <property type="evidence" value="ECO:0007669"/>
    <property type="project" value="UniProtKB-KW"/>
</dbReference>
<dbReference type="InParanoid" id="W4KIE6"/>
<dbReference type="RefSeq" id="XP_009541760.1">
    <property type="nucleotide sequence ID" value="XM_009543465.1"/>
</dbReference>
<dbReference type="eggNOG" id="ENOG502SJ0F">
    <property type="taxonomic scope" value="Eukaryota"/>
</dbReference>
<accession>W4KIE6</accession>
<dbReference type="Proteomes" id="UP000030671">
    <property type="component" value="Unassembled WGS sequence"/>
</dbReference>
<dbReference type="STRING" id="747525.W4KIE6"/>
<evidence type="ECO:0000256" key="2">
    <source>
        <dbReference type="ARBA" id="ARBA00006333"/>
    </source>
</evidence>
<evidence type="ECO:0000313" key="8">
    <source>
        <dbReference type="Proteomes" id="UP000030671"/>
    </source>
</evidence>
<name>W4KIE6_HETIT</name>
<comment type="cofactor">
    <cofactor evidence="1 6">
        <name>Mg(2+)</name>
        <dbReference type="ChEBI" id="CHEBI:18420"/>
    </cofactor>
</comment>
<dbReference type="KEGG" id="hir:HETIRDRAFT_42859"/>
<protein>
    <recommendedName>
        <fullName evidence="6">Terpene synthase</fullName>
        <ecNumber evidence="6">4.2.3.-</ecNumber>
    </recommendedName>
</protein>
<dbReference type="AlphaFoldDB" id="W4KIE6"/>
<dbReference type="EMBL" id="KI925455">
    <property type="protein sequence ID" value="ETW85479.1"/>
    <property type="molecule type" value="Genomic_DNA"/>
</dbReference>
<dbReference type="GO" id="GO:0010333">
    <property type="term" value="F:terpene synthase activity"/>
    <property type="evidence" value="ECO:0007669"/>
    <property type="project" value="InterPro"/>
</dbReference>
<dbReference type="OrthoDB" id="6486656at2759"/>
<evidence type="ECO:0000256" key="4">
    <source>
        <dbReference type="ARBA" id="ARBA00022842"/>
    </source>
</evidence>